<evidence type="ECO:0000313" key="1">
    <source>
        <dbReference type="EMBL" id="EUJ31347.1"/>
    </source>
</evidence>
<name>A0ABN0REM8_9LIST</name>
<keyword evidence="2" id="KW-1185">Reference proteome</keyword>
<sequence length="74" mass="8449">MIGWVVFKGIGYAAQMVVGTYERITYFYYLYEGNLVRLLSSSRSDYLSGGMTSFLNDPKAGFTFFFRPRFSVSA</sequence>
<reference evidence="1 2" key="1">
    <citation type="journal article" date="2014" name="Int. J. Syst. Evol. Microbiol.">
        <title>Listeria floridensis sp. nov., Listeria aquatica sp. nov., Listeria cornellensis sp. nov., Listeria riparia sp. nov. and Listeria grandensis sp. nov., from agricultural and natural environments.</title>
        <authorList>
            <person name="den Bakker H.C."/>
            <person name="Warchocki S."/>
            <person name="Wright E.M."/>
            <person name="Allred A.F."/>
            <person name="Ahlstrom C."/>
            <person name="Manuel C.S."/>
            <person name="Stasiewicz M.J."/>
            <person name="Burrell A."/>
            <person name="Roof S."/>
            <person name="Strawn L."/>
            <person name="Fortes E.D."/>
            <person name="Nightingale K.K."/>
            <person name="Kephart D."/>
            <person name="Wiedmann M."/>
        </authorList>
    </citation>
    <scope>NUCLEOTIDE SEQUENCE [LARGE SCALE GENOMIC DNA]</scope>
    <source>
        <strain evidence="1 2">FSL S10-1187</strain>
    </source>
</reference>
<evidence type="ECO:0000313" key="2">
    <source>
        <dbReference type="Proteomes" id="UP000019249"/>
    </source>
</evidence>
<gene>
    <name evidence="1" type="ORF">MFLO_08992</name>
</gene>
<accession>A0ABN0REM8</accession>
<comment type="caution">
    <text evidence="1">The sequence shown here is derived from an EMBL/GenBank/DDBJ whole genome shotgun (WGS) entry which is preliminary data.</text>
</comment>
<protein>
    <submittedName>
        <fullName evidence="1">Uncharacterized protein</fullName>
    </submittedName>
</protein>
<dbReference type="RefSeq" id="WP_206538321.1">
    <property type="nucleotide sequence ID" value="NZ_AODF01000018.1"/>
</dbReference>
<organism evidence="1 2">
    <name type="scientific">Listeria floridensis FSL S10-1187</name>
    <dbReference type="NCBI Taxonomy" id="1265817"/>
    <lineage>
        <taxon>Bacteria</taxon>
        <taxon>Bacillati</taxon>
        <taxon>Bacillota</taxon>
        <taxon>Bacilli</taxon>
        <taxon>Bacillales</taxon>
        <taxon>Listeriaceae</taxon>
        <taxon>Listeria</taxon>
    </lineage>
</organism>
<proteinExistence type="predicted"/>
<dbReference type="Proteomes" id="UP000019249">
    <property type="component" value="Unassembled WGS sequence"/>
</dbReference>
<dbReference type="EMBL" id="AODF01000018">
    <property type="protein sequence ID" value="EUJ31347.1"/>
    <property type="molecule type" value="Genomic_DNA"/>
</dbReference>